<reference evidence="3" key="1">
    <citation type="submission" date="2023-08" db="EMBL/GenBank/DDBJ databases">
        <authorList>
            <person name="Audoor S."/>
            <person name="Bilcke G."/>
        </authorList>
    </citation>
    <scope>NUCLEOTIDE SEQUENCE</scope>
</reference>
<accession>A0AAD2PXW3</accession>
<proteinExistence type="predicted"/>
<organism evidence="3 4">
    <name type="scientific">Cylindrotheca closterium</name>
    <dbReference type="NCBI Taxonomy" id="2856"/>
    <lineage>
        <taxon>Eukaryota</taxon>
        <taxon>Sar</taxon>
        <taxon>Stramenopiles</taxon>
        <taxon>Ochrophyta</taxon>
        <taxon>Bacillariophyta</taxon>
        <taxon>Bacillariophyceae</taxon>
        <taxon>Bacillariophycidae</taxon>
        <taxon>Bacillariales</taxon>
        <taxon>Bacillariaceae</taxon>
        <taxon>Cylindrotheca</taxon>
    </lineage>
</organism>
<sequence>MSLPKYAPLLILLVICLYQSRPCKALSTPLSKSSYESINSSAISKLSQLQCALQISVGRIPGTAMPKEWAASGARLAFSLEIEFTDELCSDYEMTKESLLQQATKNPRLVVPLNEPSFVSTKGQEKIVVKEGAFGCQLQTPQAQQYALRFFLDFPNGAQRNDVTLPSERIYFLWSCWIMNEASIDMAEGLKARLEERIAELGQQLEDFQSKNVLEKAMGMRQNVLLVEKKGKMQAQLAEVINTYPLASNPMELATGPNGLIFPKEGVIAVKRWGGSLGTREQYHWVGTFTLKEFFEDAEEEEGDEEKSAEIGNTQ</sequence>
<feature type="coiled-coil region" evidence="1">
    <location>
        <begin position="184"/>
        <end position="211"/>
    </location>
</feature>
<name>A0AAD2PXW3_9STRA</name>
<evidence type="ECO:0000313" key="3">
    <source>
        <dbReference type="EMBL" id="CAJ1968508.1"/>
    </source>
</evidence>
<dbReference type="Proteomes" id="UP001295423">
    <property type="component" value="Unassembled WGS sequence"/>
</dbReference>
<protein>
    <submittedName>
        <fullName evidence="3">Uncharacterized protein</fullName>
    </submittedName>
</protein>
<keyword evidence="4" id="KW-1185">Reference proteome</keyword>
<comment type="caution">
    <text evidence="3">The sequence shown here is derived from an EMBL/GenBank/DDBJ whole genome shotgun (WGS) entry which is preliminary data.</text>
</comment>
<feature type="chain" id="PRO_5042028354" evidence="2">
    <location>
        <begin position="26"/>
        <end position="315"/>
    </location>
</feature>
<keyword evidence="2" id="KW-0732">Signal</keyword>
<evidence type="ECO:0000313" key="4">
    <source>
        <dbReference type="Proteomes" id="UP001295423"/>
    </source>
</evidence>
<dbReference type="EMBL" id="CAKOGP040002389">
    <property type="protein sequence ID" value="CAJ1968508.1"/>
    <property type="molecule type" value="Genomic_DNA"/>
</dbReference>
<keyword evidence="1" id="KW-0175">Coiled coil</keyword>
<feature type="signal peptide" evidence="2">
    <location>
        <begin position="1"/>
        <end position="25"/>
    </location>
</feature>
<evidence type="ECO:0000256" key="1">
    <source>
        <dbReference type="SAM" id="Coils"/>
    </source>
</evidence>
<evidence type="ECO:0000256" key="2">
    <source>
        <dbReference type="SAM" id="SignalP"/>
    </source>
</evidence>
<gene>
    <name evidence="3" type="ORF">CYCCA115_LOCUS23271</name>
</gene>
<dbReference type="AlphaFoldDB" id="A0AAD2PXW3"/>